<evidence type="ECO:0000313" key="2">
    <source>
        <dbReference type="EMBL" id="GIX61082.1"/>
    </source>
</evidence>
<feature type="region of interest" description="Disordered" evidence="1">
    <location>
        <begin position="1"/>
        <end position="139"/>
    </location>
</feature>
<dbReference type="RefSeq" id="XP_067713153.1">
    <property type="nucleotide sequence ID" value="XM_067857052.1"/>
</dbReference>
<sequence length="237" mass="24237">MEMVNAFVNPPSTSTPELPFPLAPPLEVAAEVGNPDSLGSGTHGSGGRSGSASIWTSGSSVPVSSGTNGFNSSESVSESRDRVADTRGHQPSTKRQQEQLQSPPYPAASPTHPVESAVSTETSLASPKVHRVSSHQTSVLEPQIATQAENEGENIGHGVHHGVNQAGKEGDNAIQGHVLFFGQPVDTPIRPPPQHPSSAAPVAGSVATFAVGGGGIAAVYFNVGGIGTILKGLLRLH</sequence>
<dbReference type="AlphaFoldDB" id="A0AAV4LMS4"/>
<evidence type="ECO:0000256" key="1">
    <source>
        <dbReference type="SAM" id="MobiDB-lite"/>
    </source>
</evidence>
<evidence type="ECO:0000313" key="3">
    <source>
        <dbReference type="Proteomes" id="UP001497744"/>
    </source>
</evidence>
<gene>
    <name evidence="2" type="ORF">BcabD6B2_05170</name>
</gene>
<dbReference type="GeneID" id="94192565"/>
<proteinExistence type="predicted"/>
<feature type="compositionally biased region" description="Low complexity" evidence="1">
    <location>
        <begin position="25"/>
        <end position="40"/>
    </location>
</feature>
<organism evidence="2 3">
    <name type="scientific">Babesia caballi</name>
    <dbReference type="NCBI Taxonomy" id="5871"/>
    <lineage>
        <taxon>Eukaryota</taxon>
        <taxon>Sar</taxon>
        <taxon>Alveolata</taxon>
        <taxon>Apicomplexa</taxon>
        <taxon>Aconoidasida</taxon>
        <taxon>Piroplasmida</taxon>
        <taxon>Babesiidae</taxon>
        <taxon>Babesia</taxon>
    </lineage>
</organism>
<dbReference type="EMBL" id="BPLF01000001">
    <property type="protein sequence ID" value="GIX61082.1"/>
    <property type="molecule type" value="Genomic_DNA"/>
</dbReference>
<protein>
    <submittedName>
        <fullName evidence="2">Suprabasin isoform X1</fullName>
    </submittedName>
</protein>
<keyword evidence="3" id="KW-1185">Reference proteome</keyword>
<feature type="compositionally biased region" description="Basic and acidic residues" evidence="1">
    <location>
        <begin position="77"/>
        <end position="88"/>
    </location>
</feature>
<accession>A0AAV4LMS4</accession>
<reference evidence="2 3" key="1">
    <citation type="submission" date="2021-06" db="EMBL/GenBank/DDBJ databases">
        <title>Genome sequence of Babesia caballi.</title>
        <authorList>
            <person name="Yamagishi J."/>
            <person name="Kidaka T."/>
            <person name="Ochi A."/>
        </authorList>
    </citation>
    <scope>NUCLEOTIDE SEQUENCE [LARGE SCALE GENOMIC DNA]</scope>
    <source>
        <strain evidence="2">USDA-D6B2</strain>
    </source>
</reference>
<dbReference type="Proteomes" id="UP001497744">
    <property type="component" value="Unassembled WGS sequence"/>
</dbReference>
<feature type="compositionally biased region" description="Low complexity" evidence="1">
    <location>
        <begin position="50"/>
        <end position="76"/>
    </location>
</feature>
<feature type="compositionally biased region" description="Polar residues" evidence="1">
    <location>
        <begin position="89"/>
        <end position="102"/>
    </location>
</feature>
<name>A0AAV4LMS4_BABCB</name>
<comment type="caution">
    <text evidence="2">The sequence shown here is derived from an EMBL/GenBank/DDBJ whole genome shotgun (WGS) entry which is preliminary data.</text>
</comment>